<evidence type="ECO:0000313" key="1">
    <source>
        <dbReference type="EMBL" id="MFG6456223.1"/>
    </source>
</evidence>
<comment type="caution">
    <text evidence="1">The sequence shown here is derived from an EMBL/GenBank/DDBJ whole genome shotgun (WGS) entry which is preliminary data.</text>
</comment>
<accession>A0ABW7G2T5</accession>
<gene>
    <name evidence="1" type="ORF">ACG00X_05205</name>
</gene>
<organism evidence="1 2">
    <name type="scientific">Pelomonas nitida</name>
    <dbReference type="NCBI Taxonomy" id="3299027"/>
    <lineage>
        <taxon>Bacteria</taxon>
        <taxon>Pseudomonadati</taxon>
        <taxon>Pseudomonadota</taxon>
        <taxon>Betaproteobacteria</taxon>
        <taxon>Burkholderiales</taxon>
        <taxon>Sphaerotilaceae</taxon>
        <taxon>Roseateles</taxon>
    </lineage>
</organism>
<dbReference type="EMBL" id="JBIGIA010000003">
    <property type="protein sequence ID" value="MFG6456223.1"/>
    <property type="molecule type" value="Genomic_DNA"/>
</dbReference>
<dbReference type="RefSeq" id="WP_394486942.1">
    <property type="nucleotide sequence ID" value="NZ_JBIGIA010000003.1"/>
</dbReference>
<evidence type="ECO:0008006" key="3">
    <source>
        <dbReference type="Google" id="ProtNLM"/>
    </source>
</evidence>
<evidence type="ECO:0000313" key="2">
    <source>
        <dbReference type="Proteomes" id="UP001606305"/>
    </source>
</evidence>
<dbReference type="InterPro" id="IPR009003">
    <property type="entry name" value="Peptidase_S1_PA"/>
</dbReference>
<sequence length="304" mass="33674">MPLPNDSLVSFWRSEFDSSPGCFVCSGVFVGDGLILTVKHAFEDAANGVLWARPHSNATQAMPLRQSPHTDPLLKHPELDAALVRVEAMPLHARAATIDFGGNMNALGPDVTLNGYFRGHHERPLPLRVVQFDAALRHHETEPKHPEGYSGAGVANGDRLWGISYAHYTDGNVARGCVLSIDQLMAGWLEAHLRSREAPSYDIPAREEEIRQLIGQADVEGARRRLMDLIDSFLHEPGMKEAKIRVTSLSARQRLLNQQIDALRDARDRLEATMRFTMEIVDGLLALLNEVVESLSRRLQPGAA</sequence>
<name>A0ABW7G2T5_9BURK</name>
<reference evidence="1 2" key="1">
    <citation type="submission" date="2024-09" db="EMBL/GenBank/DDBJ databases">
        <title>Novel species of the genus Pelomonas and Roseateles isolated from streams.</title>
        <authorList>
            <person name="Lu H."/>
        </authorList>
    </citation>
    <scope>NUCLEOTIDE SEQUENCE [LARGE SCALE GENOMIC DNA]</scope>
    <source>
        <strain evidence="1 2">BYS96W</strain>
    </source>
</reference>
<proteinExistence type="predicted"/>
<dbReference type="SUPFAM" id="SSF50494">
    <property type="entry name" value="Trypsin-like serine proteases"/>
    <property type="match status" value="1"/>
</dbReference>
<protein>
    <recommendedName>
        <fullName evidence="3">Serine protease</fullName>
    </recommendedName>
</protein>
<dbReference type="Proteomes" id="UP001606305">
    <property type="component" value="Unassembled WGS sequence"/>
</dbReference>
<keyword evidence="2" id="KW-1185">Reference proteome</keyword>